<reference evidence="2 3" key="1">
    <citation type="submission" date="2019-08" db="EMBL/GenBank/DDBJ databases">
        <authorList>
            <person name="Lei W."/>
        </authorList>
    </citation>
    <scope>NUCLEOTIDE SEQUENCE [LARGE SCALE GENOMIC DNA]</scope>
    <source>
        <strain evidence="2 3">CCUG 66496</strain>
    </source>
</reference>
<dbReference type="GO" id="GO:0000428">
    <property type="term" value="C:DNA-directed RNA polymerase complex"/>
    <property type="evidence" value="ECO:0007669"/>
    <property type="project" value="UniProtKB-KW"/>
</dbReference>
<comment type="caution">
    <text evidence="2">The sequence shown here is derived from an EMBL/GenBank/DDBJ whole genome shotgun (WGS) entry which is preliminary data.</text>
</comment>
<keyword evidence="2" id="KW-0804">Transcription</keyword>
<name>A0A5C5SDC4_9STRE</name>
<keyword evidence="3" id="KW-1185">Reference proteome</keyword>
<proteinExistence type="predicted"/>
<organism evidence="2 3">
    <name type="scientific">Streptococcus cuniculipharyngis</name>
    <dbReference type="NCBI Taxonomy" id="1562651"/>
    <lineage>
        <taxon>Bacteria</taxon>
        <taxon>Bacillati</taxon>
        <taxon>Bacillota</taxon>
        <taxon>Bacilli</taxon>
        <taxon>Lactobacillales</taxon>
        <taxon>Streptococcaceae</taxon>
        <taxon>Streptococcus</taxon>
    </lineage>
</organism>
<dbReference type="Pfam" id="PF11772">
    <property type="entry name" value="EpuA"/>
    <property type="match status" value="1"/>
</dbReference>
<accession>A0A5C5SDC4</accession>
<keyword evidence="1" id="KW-1133">Transmembrane helix</keyword>
<evidence type="ECO:0000313" key="2">
    <source>
        <dbReference type="EMBL" id="TWS98739.1"/>
    </source>
</evidence>
<keyword evidence="1" id="KW-0472">Membrane</keyword>
<protein>
    <submittedName>
        <fullName evidence="2">DNA-directed RNA polymerase subunit beta</fullName>
    </submittedName>
</protein>
<dbReference type="Proteomes" id="UP000317430">
    <property type="component" value="Unassembled WGS sequence"/>
</dbReference>
<dbReference type="EMBL" id="VOHL01000001">
    <property type="protein sequence ID" value="TWS98739.1"/>
    <property type="molecule type" value="Genomic_DNA"/>
</dbReference>
<dbReference type="InterPro" id="IPR024596">
    <property type="entry name" value="RNApol_su_b/EpuA"/>
</dbReference>
<dbReference type="RefSeq" id="WP_146565594.1">
    <property type="nucleotide sequence ID" value="NZ_VOHL01000001.1"/>
</dbReference>
<evidence type="ECO:0000256" key="1">
    <source>
        <dbReference type="SAM" id="Phobius"/>
    </source>
</evidence>
<dbReference type="OrthoDB" id="2236461at2"/>
<keyword evidence="1" id="KW-0812">Transmembrane</keyword>
<sequence length="62" mass="6832">MASGWKYVRKQFGLIALVLVLSLIFFALGLMIGYAGLGEGRNPLAILSPSKWQAIFDKFTGR</sequence>
<keyword evidence="2" id="KW-0240">DNA-directed RNA polymerase</keyword>
<dbReference type="AlphaFoldDB" id="A0A5C5SDC4"/>
<gene>
    <name evidence="2" type="ORF">FRX57_00490</name>
</gene>
<feature type="transmembrane region" description="Helical" evidence="1">
    <location>
        <begin position="12"/>
        <end position="37"/>
    </location>
</feature>
<evidence type="ECO:0000313" key="3">
    <source>
        <dbReference type="Proteomes" id="UP000317430"/>
    </source>
</evidence>